<dbReference type="PANTHER" id="PTHR22945:SF40">
    <property type="entry name" value="SERPENTINE RECEPTOR, CLASS D (DELTA)-RELATED"/>
    <property type="match status" value="1"/>
</dbReference>
<evidence type="ECO:0000313" key="8">
    <source>
        <dbReference type="Proteomes" id="UP001328107"/>
    </source>
</evidence>
<dbReference type="Pfam" id="PF10317">
    <property type="entry name" value="7TM_GPCR_Srd"/>
    <property type="match status" value="1"/>
</dbReference>
<keyword evidence="4 6" id="KW-1133">Transmembrane helix</keyword>
<dbReference type="GO" id="GO:0016020">
    <property type="term" value="C:membrane"/>
    <property type="evidence" value="ECO:0007669"/>
    <property type="project" value="UniProtKB-SubCell"/>
</dbReference>
<evidence type="ECO:0008006" key="9">
    <source>
        <dbReference type="Google" id="ProtNLM"/>
    </source>
</evidence>
<evidence type="ECO:0000256" key="5">
    <source>
        <dbReference type="ARBA" id="ARBA00023136"/>
    </source>
</evidence>
<evidence type="ECO:0000256" key="6">
    <source>
        <dbReference type="SAM" id="Phobius"/>
    </source>
</evidence>
<gene>
    <name evidence="7" type="ORF">PMAYCL1PPCAC_26031</name>
</gene>
<feature type="transmembrane region" description="Helical" evidence="6">
    <location>
        <begin position="43"/>
        <end position="64"/>
    </location>
</feature>
<name>A0AAN5D2V7_9BILA</name>
<feature type="non-terminal residue" evidence="7">
    <location>
        <position position="105"/>
    </location>
</feature>
<organism evidence="7 8">
    <name type="scientific">Pristionchus mayeri</name>
    <dbReference type="NCBI Taxonomy" id="1317129"/>
    <lineage>
        <taxon>Eukaryota</taxon>
        <taxon>Metazoa</taxon>
        <taxon>Ecdysozoa</taxon>
        <taxon>Nematoda</taxon>
        <taxon>Chromadorea</taxon>
        <taxon>Rhabditida</taxon>
        <taxon>Rhabditina</taxon>
        <taxon>Diplogasteromorpha</taxon>
        <taxon>Diplogasteroidea</taxon>
        <taxon>Neodiplogasteridae</taxon>
        <taxon>Pristionchus</taxon>
    </lineage>
</organism>
<dbReference type="InterPro" id="IPR050920">
    <property type="entry name" value="Nematode_rcpt-like_delta"/>
</dbReference>
<dbReference type="AlphaFoldDB" id="A0AAN5D2V7"/>
<keyword evidence="3 6" id="KW-0812">Transmembrane</keyword>
<dbReference type="InterPro" id="IPR019421">
    <property type="entry name" value="7TM_GPCR_serpentine_rcpt_Srd"/>
</dbReference>
<comment type="similarity">
    <text evidence="2">Belongs to the nematode receptor-like protein srd family.</text>
</comment>
<keyword evidence="5 6" id="KW-0472">Membrane</keyword>
<evidence type="ECO:0000313" key="7">
    <source>
        <dbReference type="EMBL" id="GMR55836.1"/>
    </source>
</evidence>
<proteinExistence type="inferred from homology"/>
<reference evidence="8" key="1">
    <citation type="submission" date="2022-10" db="EMBL/GenBank/DDBJ databases">
        <title>Genome assembly of Pristionchus species.</title>
        <authorList>
            <person name="Yoshida K."/>
            <person name="Sommer R.J."/>
        </authorList>
    </citation>
    <scope>NUCLEOTIDE SEQUENCE [LARGE SCALE GENOMIC DNA]</scope>
    <source>
        <strain evidence="8">RS5460</strain>
    </source>
</reference>
<evidence type="ECO:0000256" key="3">
    <source>
        <dbReference type="ARBA" id="ARBA00022692"/>
    </source>
</evidence>
<dbReference type="EMBL" id="BTRK01000005">
    <property type="protein sequence ID" value="GMR55836.1"/>
    <property type="molecule type" value="Genomic_DNA"/>
</dbReference>
<feature type="transmembrane region" description="Helical" evidence="6">
    <location>
        <begin position="12"/>
        <end position="31"/>
    </location>
</feature>
<feature type="non-terminal residue" evidence="7">
    <location>
        <position position="1"/>
    </location>
</feature>
<sequence>STPKDLEKYAALLANSAIIEIITTSACILTIPRQITSLSEFILIFYGPCTMIGAPLCWACVGVLEIRKRLHTLLTLLYFASASPIVFACCIFMQRRIFSYLNNNQ</sequence>
<keyword evidence="8" id="KW-1185">Reference proteome</keyword>
<evidence type="ECO:0000256" key="2">
    <source>
        <dbReference type="ARBA" id="ARBA00009166"/>
    </source>
</evidence>
<protein>
    <recommendedName>
        <fullName evidence="9">G protein-coupled receptor</fullName>
    </recommendedName>
</protein>
<evidence type="ECO:0000256" key="1">
    <source>
        <dbReference type="ARBA" id="ARBA00004141"/>
    </source>
</evidence>
<evidence type="ECO:0000256" key="4">
    <source>
        <dbReference type="ARBA" id="ARBA00022989"/>
    </source>
</evidence>
<dbReference type="Proteomes" id="UP001328107">
    <property type="component" value="Unassembled WGS sequence"/>
</dbReference>
<comment type="subcellular location">
    <subcellularLocation>
        <location evidence="1">Membrane</location>
        <topology evidence="1">Multi-pass membrane protein</topology>
    </subcellularLocation>
</comment>
<dbReference type="PANTHER" id="PTHR22945">
    <property type="entry name" value="SERPENTINE RECEPTOR, CLASS D DELTA"/>
    <property type="match status" value="1"/>
</dbReference>
<accession>A0AAN5D2V7</accession>
<comment type="caution">
    <text evidence="7">The sequence shown here is derived from an EMBL/GenBank/DDBJ whole genome shotgun (WGS) entry which is preliminary data.</text>
</comment>
<feature type="transmembrane region" description="Helical" evidence="6">
    <location>
        <begin position="70"/>
        <end position="93"/>
    </location>
</feature>